<evidence type="ECO:0000256" key="4">
    <source>
        <dbReference type="ARBA" id="ARBA00022692"/>
    </source>
</evidence>
<keyword evidence="6 7" id="KW-0472">Membrane</keyword>
<keyword evidence="4 7" id="KW-0812">Transmembrane</keyword>
<name>A0A7C3KJA4_9CYAN</name>
<dbReference type="InterPro" id="IPR010290">
    <property type="entry name" value="TM_effector"/>
</dbReference>
<dbReference type="Pfam" id="PF05977">
    <property type="entry name" value="MFS_3"/>
    <property type="match status" value="1"/>
</dbReference>
<reference evidence="9" key="1">
    <citation type="journal article" date="2020" name="mSystems">
        <title>Genome- and Community-Level Interaction Insights into Carbon Utilization and Element Cycling Functions of Hydrothermarchaeota in Hydrothermal Sediment.</title>
        <authorList>
            <person name="Zhou Z."/>
            <person name="Liu Y."/>
            <person name="Xu W."/>
            <person name="Pan J."/>
            <person name="Luo Z.H."/>
            <person name="Li M."/>
        </authorList>
    </citation>
    <scope>NUCLEOTIDE SEQUENCE [LARGE SCALE GENOMIC DNA]</scope>
    <source>
        <strain evidence="9">SpSt-418</strain>
    </source>
</reference>
<dbReference type="AlphaFoldDB" id="A0A7C3KJA4"/>
<organism evidence="9">
    <name type="scientific">Oscillatoriales cyanobacterium SpSt-418</name>
    <dbReference type="NCBI Taxonomy" id="2282169"/>
    <lineage>
        <taxon>Bacteria</taxon>
        <taxon>Bacillati</taxon>
        <taxon>Cyanobacteriota</taxon>
        <taxon>Cyanophyceae</taxon>
        <taxon>Oscillatoriophycideae</taxon>
        <taxon>Oscillatoriales</taxon>
    </lineage>
</organism>
<feature type="transmembrane region" description="Helical" evidence="7">
    <location>
        <begin position="95"/>
        <end position="120"/>
    </location>
</feature>
<feature type="transmembrane region" description="Helical" evidence="7">
    <location>
        <begin position="379"/>
        <end position="397"/>
    </location>
</feature>
<dbReference type="InterPro" id="IPR020846">
    <property type="entry name" value="MFS_dom"/>
</dbReference>
<dbReference type="SUPFAM" id="SSF103473">
    <property type="entry name" value="MFS general substrate transporter"/>
    <property type="match status" value="1"/>
</dbReference>
<feature type="transmembrane region" description="Helical" evidence="7">
    <location>
        <begin position="348"/>
        <end position="367"/>
    </location>
</feature>
<dbReference type="GO" id="GO:0022857">
    <property type="term" value="F:transmembrane transporter activity"/>
    <property type="evidence" value="ECO:0007669"/>
    <property type="project" value="InterPro"/>
</dbReference>
<comment type="caution">
    <text evidence="9">The sequence shown here is derived from an EMBL/GenBank/DDBJ whole genome shotgun (WGS) entry which is preliminary data.</text>
</comment>
<feature type="transmembrane region" description="Helical" evidence="7">
    <location>
        <begin position="291"/>
        <end position="309"/>
    </location>
</feature>
<evidence type="ECO:0000256" key="6">
    <source>
        <dbReference type="ARBA" id="ARBA00023136"/>
    </source>
</evidence>
<keyword evidence="3" id="KW-1003">Cell membrane</keyword>
<feature type="transmembrane region" description="Helical" evidence="7">
    <location>
        <begin position="50"/>
        <end position="74"/>
    </location>
</feature>
<evidence type="ECO:0000256" key="7">
    <source>
        <dbReference type="SAM" id="Phobius"/>
    </source>
</evidence>
<dbReference type="PANTHER" id="PTHR43266">
    <property type="entry name" value="MACROLIDE-EFFLUX PROTEIN"/>
    <property type="match status" value="1"/>
</dbReference>
<dbReference type="InterPro" id="IPR036259">
    <property type="entry name" value="MFS_trans_sf"/>
</dbReference>
<dbReference type="Gene3D" id="1.20.1250.20">
    <property type="entry name" value="MFS general substrate transporter like domains"/>
    <property type="match status" value="2"/>
</dbReference>
<feature type="domain" description="Major facilitator superfamily (MFS) profile" evidence="8">
    <location>
        <begin position="1"/>
        <end position="401"/>
    </location>
</feature>
<dbReference type="PANTHER" id="PTHR43266:SF2">
    <property type="entry name" value="MAJOR FACILITATOR SUPERFAMILY (MFS) PROFILE DOMAIN-CONTAINING PROTEIN"/>
    <property type="match status" value="1"/>
</dbReference>
<protein>
    <submittedName>
        <fullName evidence="9">MFS transporter</fullName>
    </submittedName>
</protein>
<feature type="transmembrane region" description="Helical" evidence="7">
    <location>
        <begin position="261"/>
        <end position="279"/>
    </location>
</feature>
<sequence length="460" mass="50721">MQSFQLFRSLRNPVFARLYAAQTTNLLGDALTWLGLALLAFELAGKDSAVVLSVALTLRVTAFVILSPFAGVLADRLDRKTILVTTHLARMGIVSLLPFVNAIWQIYVLVFALNVFYAFFTPTYQATIPLVTGQEDYPQAIALSSATFQLLGVLGPGIAGAIAAFVGARQVFFLDAFTFLIAAILIVTLPGQLRVEQTPDQTRSSGRTWRDIWAGTTRLFADSYLRYALAMQFVASVTGAQVLVNTVGYVQGTLKLSGVQYGWVMGAFGIGATLAAVAVGSLGQRWARTTLIMLGAILITIALLPASYVGLILLMLLWLVAGAGQTLVNVPVQTLIADRTPTEFQGRVYGAHFAWSHLWWVFAYPLAGWLGSNQKELPFLYGSLIGFVLLAIVQLLLSPKEQEHVHESYWHEHEHHHDEHHQHKHHPGILVAESHLHPHQHRVIRHAHAYSDSHCHHEYG</sequence>
<dbReference type="GO" id="GO:0005886">
    <property type="term" value="C:plasma membrane"/>
    <property type="evidence" value="ECO:0007669"/>
    <property type="project" value="UniProtKB-SubCell"/>
</dbReference>
<feature type="transmembrane region" description="Helical" evidence="7">
    <location>
        <begin position="140"/>
        <end position="165"/>
    </location>
</feature>
<keyword evidence="5 7" id="KW-1133">Transmembrane helix</keyword>
<proteinExistence type="predicted"/>
<gene>
    <name evidence="9" type="ORF">ENR64_26330</name>
</gene>
<dbReference type="EMBL" id="DSRU01000383">
    <property type="protein sequence ID" value="HFN01206.1"/>
    <property type="molecule type" value="Genomic_DNA"/>
</dbReference>
<accession>A0A7C3KJA4</accession>
<evidence type="ECO:0000313" key="9">
    <source>
        <dbReference type="EMBL" id="HFN01206.1"/>
    </source>
</evidence>
<evidence type="ECO:0000256" key="1">
    <source>
        <dbReference type="ARBA" id="ARBA00004651"/>
    </source>
</evidence>
<dbReference type="CDD" id="cd06173">
    <property type="entry name" value="MFS_MefA_like"/>
    <property type="match status" value="1"/>
</dbReference>
<evidence type="ECO:0000259" key="8">
    <source>
        <dbReference type="PROSITE" id="PS50850"/>
    </source>
</evidence>
<evidence type="ECO:0000256" key="5">
    <source>
        <dbReference type="ARBA" id="ARBA00022989"/>
    </source>
</evidence>
<evidence type="ECO:0000256" key="3">
    <source>
        <dbReference type="ARBA" id="ARBA00022475"/>
    </source>
</evidence>
<dbReference type="PROSITE" id="PS50850">
    <property type="entry name" value="MFS"/>
    <property type="match status" value="1"/>
</dbReference>
<comment type="subcellular location">
    <subcellularLocation>
        <location evidence="1">Cell membrane</location>
        <topology evidence="1">Multi-pass membrane protein</topology>
    </subcellularLocation>
</comment>
<evidence type="ECO:0000256" key="2">
    <source>
        <dbReference type="ARBA" id="ARBA00022448"/>
    </source>
</evidence>
<feature type="transmembrane region" description="Helical" evidence="7">
    <location>
        <begin position="172"/>
        <end position="193"/>
    </location>
</feature>
<keyword evidence="2" id="KW-0813">Transport</keyword>